<dbReference type="RefSeq" id="WP_012797444.1">
    <property type="nucleotide sequence ID" value="NC_013165.1"/>
</dbReference>
<keyword evidence="4" id="KW-0274">FAD</keyword>
<dbReference type="PANTHER" id="PTHR43884">
    <property type="entry name" value="ACYL-COA DEHYDROGENASE"/>
    <property type="match status" value="1"/>
</dbReference>
<dbReference type="GO" id="GO:0003995">
    <property type="term" value="F:acyl-CoA dehydrogenase activity"/>
    <property type="evidence" value="ECO:0007669"/>
    <property type="project" value="TreeGrafter"/>
</dbReference>
<evidence type="ECO:0000259" key="6">
    <source>
        <dbReference type="Pfam" id="PF02771"/>
    </source>
</evidence>
<dbReference type="Gene3D" id="1.20.140.10">
    <property type="entry name" value="Butyryl-CoA Dehydrogenase, subunit A, domain 3"/>
    <property type="match status" value="1"/>
</dbReference>
<dbReference type="eggNOG" id="COG1960">
    <property type="taxonomic scope" value="Bacteria"/>
</dbReference>
<evidence type="ECO:0000256" key="1">
    <source>
        <dbReference type="ARBA" id="ARBA00001974"/>
    </source>
</evidence>
<feature type="domain" description="Acyl-CoA dehydrogenase/oxidase N-terminal" evidence="6">
    <location>
        <begin position="6"/>
        <end position="118"/>
    </location>
</feature>
<name>C7N1P2_SLAHD</name>
<dbReference type="InterPro" id="IPR046373">
    <property type="entry name" value="Acyl-CoA_Oxase/DH_mid-dom_sf"/>
</dbReference>
<dbReference type="Gene3D" id="1.10.540.10">
    <property type="entry name" value="Acyl-CoA dehydrogenase/oxidase, N-terminal domain"/>
    <property type="match status" value="1"/>
</dbReference>
<protein>
    <submittedName>
        <fullName evidence="7">Acyl-CoA dehydrogenase</fullName>
    </submittedName>
</protein>
<reference evidence="7 8" key="1">
    <citation type="journal article" date="2009" name="Stand. Genomic Sci.">
        <title>Complete genome sequence of Slackia heliotrinireducens type strain (RHS 1).</title>
        <authorList>
            <person name="Pukall R."/>
            <person name="Lapidus A."/>
            <person name="Nolan M."/>
            <person name="Copeland A."/>
            <person name="Glavina Del Rio T."/>
            <person name="Lucas S."/>
            <person name="Chen F."/>
            <person name="Tice H."/>
            <person name="Cheng J.F."/>
            <person name="Chertkov O."/>
            <person name="Bruce D."/>
            <person name="Goodwin L."/>
            <person name="Kuske C."/>
            <person name="Brettin T."/>
            <person name="Detter J.C."/>
            <person name="Han C."/>
            <person name="Pitluck S."/>
            <person name="Pati A."/>
            <person name="Mavrommatis K."/>
            <person name="Ivanova N."/>
            <person name="Ovchinnikova G."/>
            <person name="Chen A."/>
            <person name="Palaniappan K."/>
            <person name="Schneider S."/>
            <person name="Rohde M."/>
            <person name="Chain P."/>
            <person name="D'haeseleer P."/>
            <person name="Goker M."/>
            <person name="Bristow J."/>
            <person name="Eisen J.A."/>
            <person name="Markowitz V."/>
            <person name="Kyrpides N.C."/>
            <person name="Klenk H.P."/>
            <person name="Hugenholtz P."/>
        </authorList>
    </citation>
    <scope>NUCLEOTIDE SEQUENCE [LARGE SCALE GENOMIC DNA]</scope>
    <source>
        <strain evidence="8">ATCC 29202 / DSM 20476 / NCTC 11029 / RHS 1</strain>
    </source>
</reference>
<proteinExistence type="inferred from homology"/>
<dbReference type="Pfam" id="PF00441">
    <property type="entry name" value="Acyl-CoA_dh_1"/>
    <property type="match status" value="1"/>
</dbReference>
<evidence type="ECO:0000313" key="8">
    <source>
        <dbReference type="Proteomes" id="UP000002026"/>
    </source>
</evidence>
<keyword evidence="3" id="KW-0285">Flavoprotein</keyword>
<keyword evidence="8" id="KW-1185">Reference proteome</keyword>
<evidence type="ECO:0000256" key="3">
    <source>
        <dbReference type="ARBA" id="ARBA00022630"/>
    </source>
</evidence>
<gene>
    <name evidence="7" type="ordered locus">Shel_02660</name>
</gene>
<evidence type="ECO:0000256" key="2">
    <source>
        <dbReference type="ARBA" id="ARBA00009347"/>
    </source>
</evidence>
<dbReference type="EMBL" id="CP001684">
    <property type="protein sequence ID" value="ACV21334.1"/>
    <property type="molecule type" value="Genomic_DNA"/>
</dbReference>
<feature type="domain" description="Acyl-CoA dehydrogenase/oxidase C-terminal" evidence="5">
    <location>
        <begin position="243"/>
        <end position="374"/>
    </location>
</feature>
<accession>C7N1P2</accession>
<dbReference type="InterPro" id="IPR009100">
    <property type="entry name" value="AcylCoA_DH/oxidase_NM_dom_sf"/>
</dbReference>
<dbReference type="Proteomes" id="UP000002026">
    <property type="component" value="Chromosome"/>
</dbReference>
<dbReference type="STRING" id="471855.Shel_02660"/>
<dbReference type="Gene3D" id="2.40.110.10">
    <property type="entry name" value="Butyryl-CoA Dehydrogenase, subunit A, domain 2"/>
    <property type="match status" value="1"/>
</dbReference>
<dbReference type="GO" id="GO:0050660">
    <property type="term" value="F:flavin adenine dinucleotide binding"/>
    <property type="evidence" value="ECO:0007669"/>
    <property type="project" value="InterPro"/>
</dbReference>
<dbReference type="Pfam" id="PF02771">
    <property type="entry name" value="Acyl-CoA_dh_N"/>
    <property type="match status" value="1"/>
</dbReference>
<dbReference type="AlphaFoldDB" id="C7N1P2"/>
<dbReference type="InterPro" id="IPR037069">
    <property type="entry name" value="AcylCoA_DH/ox_N_sf"/>
</dbReference>
<dbReference type="KEGG" id="shi:Shel_02660"/>
<comment type="cofactor">
    <cofactor evidence="1">
        <name>FAD</name>
        <dbReference type="ChEBI" id="CHEBI:57692"/>
    </cofactor>
</comment>
<evidence type="ECO:0000259" key="5">
    <source>
        <dbReference type="Pfam" id="PF00441"/>
    </source>
</evidence>
<dbReference type="SUPFAM" id="SSF47203">
    <property type="entry name" value="Acyl-CoA dehydrogenase C-terminal domain-like"/>
    <property type="match status" value="1"/>
</dbReference>
<evidence type="ECO:0000313" key="7">
    <source>
        <dbReference type="EMBL" id="ACV21334.1"/>
    </source>
</evidence>
<dbReference type="SUPFAM" id="SSF56645">
    <property type="entry name" value="Acyl-CoA dehydrogenase NM domain-like"/>
    <property type="match status" value="1"/>
</dbReference>
<dbReference type="InterPro" id="IPR036250">
    <property type="entry name" value="AcylCo_DH-like_C"/>
</dbReference>
<sequence length="386" mass="42664">MSHFLTEDQKLIVQSVREWCASSRTQELAAACRASGQFSRELWEHMAEQGYVGATIPEEYGGLGYDQTTFFLIAEELGKNAFPLMGALTGHCLGLLPIEYWGTDEVKAKYLPRIAAGEILLCGSVTDPAGLTNFPEWGLQEEKVDGGWKLNGTKVLGTNVQNADVKVVFGRPGPNRKHMFDHVYLVEKDWDGVNPGEQERKLVPDASDWGTLNLNDVFVPDLNRIDDNGTGDDWFGLSFMQLALSGLAMGLGCFKMAMGFTMQRSRYGRPLISLQSVSHKIADMAIRNEINRCLVYTGTRLWDEGRGDECFRIGAMAKAYVTEETNKTAHDAVLLHGGVGYTIPAIVGLLYASSIQLELAEMPGDVHRDIIMETYGVKPGWKNGQD</sequence>
<organism evidence="7 8">
    <name type="scientific">Slackia heliotrinireducens (strain ATCC 29202 / DSM 20476 / NCTC 11029 / RHS 1)</name>
    <name type="common">Peptococcus heliotrinreducens</name>
    <dbReference type="NCBI Taxonomy" id="471855"/>
    <lineage>
        <taxon>Bacteria</taxon>
        <taxon>Bacillati</taxon>
        <taxon>Actinomycetota</taxon>
        <taxon>Coriobacteriia</taxon>
        <taxon>Eggerthellales</taxon>
        <taxon>Eggerthellaceae</taxon>
        <taxon>Slackia</taxon>
    </lineage>
</organism>
<dbReference type="PANTHER" id="PTHR43884:SF12">
    <property type="entry name" value="ISOVALERYL-COA DEHYDROGENASE, MITOCHONDRIAL-RELATED"/>
    <property type="match status" value="1"/>
</dbReference>
<dbReference type="InterPro" id="IPR013786">
    <property type="entry name" value="AcylCoA_DH/ox_N"/>
</dbReference>
<evidence type="ECO:0000256" key="4">
    <source>
        <dbReference type="ARBA" id="ARBA00022827"/>
    </source>
</evidence>
<comment type="similarity">
    <text evidence="2">Belongs to the acyl-CoA dehydrogenase family.</text>
</comment>
<dbReference type="InterPro" id="IPR009075">
    <property type="entry name" value="AcylCo_DH/oxidase_C"/>
</dbReference>
<dbReference type="HOGENOM" id="CLU_018204_0_2_11"/>